<proteinExistence type="predicted"/>
<evidence type="ECO:0000313" key="1">
    <source>
        <dbReference type="EMBL" id="KAJ8667916.1"/>
    </source>
</evidence>
<dbReference type="EMBL" id="CM056744">
    <property type="protein sequence ID" value="KAJ8667916.1"/>
    <property type="molecule type" value="Genomic_DNA"/>
</dbReference>
<reference evidence="1" key="1">
    <citation type="submission" date="2023-04" db="EMBL/GenBank/DDBJ databases">
        <title>A chromosome-level genome assembly of the parasitoid wasp Eretmocerus hayati.</title>
        <authorList>
            <person name="Zhong Y."/>
            <person name="Liu S."/>
            <person name="Liu Y."/>
        </authorList>
    </citation>
    <scope>NUCLEOTIDE SEQUENCE</scope>
    <source>
        <strain evidence="1">ZJU_SS_LIU_2023</strain>
    </source>
</reference>
<protein>
    <submittedName>
        <fullName evidence="1">Uncharacterized protein</fullName>
    </submittedName>
</protein>
<gene>
    <name evidence="1" type="ORF">QAD02_009579</name>
</gene>
<dbReference type="Proteomes" id="UP001239111">
    <property type="component" value="Chromosome 4"/>
</dbReference>
<comment type="caution">
    <text evidence="1">The sequence shown here is derived from an EMBL/GenBank/DDBJ whole genome shotgun (WGS) entry which is preliminary data.</text>
</comment>
<accession>A0ACC2NB38</accession>
<keyword evidence="2" id="KW-1185">Reference proteome</keyword>
<name>A0ACC2NB38_9HYME</name>
<organism evidence="1 2">
    <name type="scientific">Eretmocerus hayati</name>
    <dbReference type="NCBI Taxonomy" id="131215"/>
    <lineage>
        <taxon>Eukaryota</taxon>
        <taxon>Metazoa</taxon>
        <taxon>Ecdysozoa</taxon>
        <taxon>Arthropoda</taxon>
        <taxon>Hexapoda</taxon>
        <taxon>Insecta</taxon>
        <taxon>Pterygota</taxon>
        <taxon>Neoptera</taxon>
        <taxon>Endopterygota</taxon>
        <taxon>Hymenoptera</taxon>
        <taxon>Apocrita</taxon>
        <taxon>Proctotrupomorpha</taxon>
        <taxon>Chalcidoidea</taxon>
        <taxon>Aphelinidae</taxon>
        <taxon>Aphelininae</taxon>
        <taxon>Eretmocerus</taxon>
    </lineage>
</organism>
<evidence type="ECO:0000313" key="2">
    <source>
        <dbReference type="Proteomes" id="UP001239111"/>
    </source>
</evidence>
<sequence>MIVLKCLRPDKVTNSMQIYITKHLGARFIEPQTAGLSAIYNESSPTIPLIFVLSSGTDPASELYKFAEKMKMARKLFSISLGQGQGPRAELMLRQSIEAGNWLFFQNCHLAPSWMPSLEILVEALPPDLTHRDFRLWLTSMPSPAFPVSILQNGSKMTIEPPRGVKANVMRAYTTQVYEMREFFESEDPKVPAFKTLVFSLCLFHAVLLERRKFGPLGFNIPYEFTDGDFTICLSQLHMFLMEYTKTPFKVLTYTAGHINYGGRITDDWDRRCVLTILQNYYDEKVLKPGHKFDTRGNYEQPSTELTFNEYVSLLKDLPINDDPDLFGLHNNAAISYAQAETYSCLETLLALQPREVGGVAQGMNEVTSQLAKSILDELPQPFKLSDIQKRYPVSYEESLNTVLFQEASRFNALIVEMSTSLNDLLRALKGLVVMSETLESMSEYMYSNKVPENWQNKAFASLKPLGSWVEDLKRRIKFIRSWYENGIPSAFWISGFYFPQAFLTGTLQNFARKHGVPIDTIDFGFEVLRDKPQARPEEGCAVYGLFLEGCRWDGTSLIESLPKELFTEMSPILFRPEVNHKRPEKGFYECPVYKTVTRAGTLSTTGHSTNFVLAVEIPTRDPPSHWTIRGVALICSLNF</sequence>